<keyword evidence="9" id="KW-0378">Hydrolase</keyword>
<evidence type="ECO:0000313" key="18">
    <source>
        <dbReference type="Proteomes" id="UP000011777"/>
    </source>
</evidence>
<dbReference type="GO" id="GO:0046872">
    <property type="term" value="F:metal ion binding"/>
    <property type="evidence" value="ECO:0007669"/>
    <property type="project" value="UniProtKB-KW"/>
</dbReference>
<proteinExistence type="inferred from homology"/>
<dbReference type="OrthoDB" id="10250783at2759"/>
<dbReference type="Pfam" id="PF22516">
    <property type="entry name" value="PreP_C"/>
    <property type="match status" value="1"/>
</dbReference>
<evidence type="ECO:0000256" key="4">
    <source>
        <dbReference type="ARBA" id="ARBA00007575"/>
    </source>
</evidence>
<comment type="subunit">
    <text evidence="5">Monomer and homodimer; homodimerization is induced by binding of the substrate.</text>
</comment>
<evidence type="ECO:0000256" key="11">
    <source>
        <dbReference type="ARBA" id="ARBA00022946"/>
    </source>
</evidence>
<keyword evidence="12" id="KW-0482">Metalloprotease</keyword>
<dbReference type="InterPro" id="IPR007863">
    <property type="entry name" value="Peptidase_M16_C"/>
</dbReference>
<comment type="function">
    <text evidence="15">Degrades mitochondrial transit peptides after their cleavage in the intermembrane space or in the matrix, and presequence peptides; clearance of these peptides is required to keep the presequence processing machinery running. Preferentially cleaves the N-terminal side of paired basic amino acid residues. Also degrades other unstructured peptides. May function as an ATP-dependent peptidase as opposed to a metalloendopeptidase.</text>
</comment>
<keyword evidence="18" id="KW-1185">Reference proteome</keyword>
<evidence type="ECO:0000256" key="13">
    <source>
        <dbReference type="ARBA" id="ARBA00023128"/>
    </source>
</evidence>
<feature type="non-terminal residue" evidence="17">
    <location>
        <position position="1"/>
    </location>
</feature>
<dbReference type="Pfam" id="PF08367">
    <property type="entry name" value="M16C_assoc"/>
    <property type="match status" value="1"/>
</dbReference>
<keyword evidence="11" id="KW-0809">Transit peptide</keyword>
<dbReference type="Gene3D" id="3.30.830.10">
    <property type="entry name" value="Metalloenzyme, LuxS/M16 peptidase-like"/>
    <property type="match status" value="4"/>
</dbReference>
<dbReference type="STRING" id="1245528.M3IRM4"/>
<dbReference type="EMBL" id="AOGT01000794">
    <property type="protein sequence ID" value="EMG49156.1"/>
    <property type="molecule type" value="Genomic_DNA"/>
</dbReference>
<evidence type="ECO:0000256" key="12">
    <source>
        <dbReference type="ARBA" id="ARBA00023049"/>
    </source>
</evidence>
<dbReference type="InterPro" id="IPR011249">
    <property type="entry name" value="Metalloenz_LuxS/M16"/>
</dbReference>
<dbReference type="GO" id="GO:0004222">
    <property type="term" value="F:metalloendopeptidase activity"/>
    <property type="evidence" value="ECO:0007669"/>
    <property type="project" value="TreeGrafter"/>
</dbReference>
<gene>
    <name evidence="17" type="ORF">G210_0151</name>
</gene>
<sequence>MLKASLSKHKGNIIPQLCKRYASSLTPTLKKYPIGLQLHGYEISQTSPIPEFSLVAVSLKHLGSGSTHLHLDSANDSNNVFSIAFKTNPPNNTGVPHILEHTTLCGSAKYPVRDPFFKMTNRSLSNFMNAMTGHDYTFYPFATTNAKDFENLMDVYLSSVFEPRLNYMDFLQEGWRLENKDVNDAKSELEFKGVVYNEMKGQYSNSAYYFYIKYLESIYPSLNNSGGDPKKMVDLPYEDLVQFHSKNYHPSNAKTFTYGDLPLEGHLKRLNDYYQTFGKRSPSLDVKEPIFATDDSSNFDVIIPGPIDSMSGKDISEQYNASITWNLGNPLDPEMQYEIFKWKILHSLLFDGHNSPFYQELIESGYGDDFSANTGLDATTALLSFTVGVNFLTKSKVDGLENKIMEIINSKVLPELNDDKNSTYNDRINAILHQIELGFKRHKPDFGFGLLSSVVSTWVNGVDPIQTLQVDTILSHFKEDFKKNGLSIFKSLLEKTVLNPESQKFRFTMEPVEDFTKQLAEDESVRLGKRVETLTEEDKKVIYERNLELARLQSEEQNEDVLPTLTIEDIAKKGNFYAIDLGTANKKIVYERVVDTNGLIYAFALKDISHLPVKYYKYLPLFNSCLTNLAGTETTPITELETKIQMLTGGVSFTSKKATDPYNIQKVKLQYALSGMALKENSSSIYDLWLEILTTTKLDTSDEVLEKLATLIKNMGQNQLNNIADRGHSYASSVSNSKLSPAKYISDVNSGLTQVQFIMELNAKLESQGKEYLAKEIIPVLKEIRKYVLEGDFRYRLVGNQEIIDENEKLISKFDESITKIGGPVSNTTDGLSSLLESFTYNPPSENVLVNLPFQVGYSSLGKLGTSYSSKEGAALQILAQLYTSKNLHSKIRESNGAYGGGLIYDGLGGMLNFYSYRDPNPIKSIQTFKDSFNYGLTANWNDKDLQEAKLKIFQSVDAPINISSQGASEFFQNIDDNLRQERRENFLSTTNQDLQLVTEKYLVGDENNQVTVIGDNEILKASDDWKIRSMQV</sequence>
<keyword evidence="7" id="KW-0645">Protease</keyword>
<dbReference type="eggNOG" id="KOG2019">
    <property type="taxonomic scope" value="Eukaryota"/>
</dbReference>
<evidence type="ECO:0000256" key="14">
    <source>
        <dbReference type="ARBA" id="ARBA00034552"/>
    </source>
</evidence>
<evidence type="ECO:0000256" key="2">
    <source>
        <dbReference type="ARBA" id="ARBA00004305"/>
    </source>
</evidence>
<evidence type="ECO:0000256" key="8">
    <source>
        <dbReference type="ARBA" id="ARBA00022723"/>
    </source>
</evidence>
<keyword evidence="13" id="KW-0496">Mitochondrion</keyword>
<dbReference type="InterPro" id="IPR013578">
    <property type="entry name" value="Peptidase_M16C_assoc"/>
</dbReference>
<dbReference type="Pfam" id="PF00675">
    <property type="entry name" value="Peptidase_M16"/>
    <property type="match status" value="1"/>
</dbReference>
<feature type="domain" description="Peptidase M16C associated" evidence="16">
    <location>
        <begin position="509"/>
        <end position="761"/>
    </location>
</feature>
<evidence type="ECO:0000313" key="17">
    <source>
        <dbReference type="EMBL" id="EMG49156.1"/>
    </source>
</evidence>
<evidence type="ECO:0000256" key="6">
    <source>
        <dbReference type="ARBA" id="ARBA00020167"/>
    </source>
</evidence>
<dbReference type="GO" id="GO:0005759">
    <property type="term" value="C:mitochondrial matrix"/>
    <property type="evidence" value="ECO:0007669"/>
    <property type="project" value="UniProtKB-SubCell"/>
</dbReference>
<comment type="caution">
    <text evidence="17">The sequence shown here is derived from an EMBL/GenBank/DDBJ whole genome shotgun (WGS) entry which is preliminary data.</text>
</comment>
<comment type="subcellular location">
    <subcellularLocation>
        <location evidence="3">Mitochondrion intermembrane space</location>
    </subcellularLocation>
    <subcellularLocation>
        <location evidence="2">Mitochondrion matrix</location>
    </subcellularLocation>
</comment>
<dbReference type="FunFam" id="3.30.830.10:FF:000009">
    <property type="entry name" value="Presequence protease, mitochondrial"/>
    <property type="match status" value="1"/>
</dbReference>
<evidence type="ECO:0000256" key="15">
    <source>
        <dbReference type="ARBA" id="ARBA00045897"/>
    </source>
</evidence>
<name>M3IRM4_CANMX</name>
<dbReference type="FunFam" id="3.30.830.10:FF:000011">
    <property type="entry name" value="Presequence protease, mitochondrial"/>
    <property type="match status" value="1"/>
</dbReference>
<dbReference type="GO" id="GO:0005758">
    <property type="term" value="C:mitochondrial intermembrane space"/>
    <property type="evidence" value="ECO:0007669"/>
    <property type="project" value="UniProtKB-SubCell"/>
</dbReference>
<organism evidence="17 18">
    <name type="scientific">Candida maltosa (strain Xu316)</name>
    <name type="common">Yeast</name>
    <dbReference type="NCBI Taxonomy" id="1245528"/>
    <lineage>
        <taxon>Eukaryota</taxon>
        <taxon>Fungi</taxon>
        <taxon>Dikarya</taxon>
        <taxon>Ascomycota</taxon>
        <taxon>Saccharomycotina</taxon>
        <taxon>Pichiomycetes</taxon>
        <taxon>Debaryomycetaceae</taxon>
        <taxon>Candida/Lodderomyces clade</taxon>
        <taxon>Candida</taxon>
    </lineage>
</organism>
<dbReference type="InterPro" id="IPR055130">
    <property type="entry name" value="PreP_C"/>
</dbReference>
<evidence type="ECO:0000256" key="10">
    <source>
        <dbReference type="ARBA" id="ARBA00022833"/>
    </source>
</evidence>
<evidence type="ECO:0000259" key="16">
    <source>
        <dbReference type="SMART" id="SM01264"/>
    </source>
</evidence>
<dbReference type="PANTHER" id="PTHR43016:SF13">
    <property type="entry name" value="PRESEQUENCE PROTEASE, MITOCHONDRIAL"/>
    <property type="match status" value="1"/>
</dbReference>
<evidence type="ECO:0000256" key="9">
    <source>
        <dbReference type="ARBA" id="ARBA00022801"/>
    </source>
</evidence>
<dbReference type="SUPFAM" id="SSF63411">
    <property type="entry name" value="LuxS/MPP-like metallohydrolase"/>
    <property type="match status" value="4"/>
</dbReference>
<keyword evidence="10" id="KW-0862">Zinc</keyword>
<dbReference type="PANTHER" id="PTHR43016">
    <property type="entry name" value="PRESEQUENCE PROTEASE"/>
    <property type="match status" value="1"/>
</dbReference>
<protein>
    <recommendedName>
        <fullName evidence="6">Presequence protease, mitochondrial</fullName>
    </recommendedName>
    <alternativeName>
        <fullName evidence="14">Pitrilysin metalloproteinase</fullName>
    </alternativeName>
</protein>
<dbReference type="InterPro" id="IPR011765">
    <property type="entry name" value="Pept_M16_N"/>
</dbReference>
<accession>M3IRM4</accession>
<evidence type="ECO:0000256" key="5">
    <source>
        <dbReference type="ARBA" id="ARBA00011853"/>
    </source>
</evidence>
<comment type="cofactor">
    <cofactor evidence="1">
        <name>Zn(2+)</name>
        <dbReference type="ChEBI" id="CHEBI:29105"/>
    </cofactor>
</comment>
<evidence type="ECO:0000256" key="1">
    <source>
        <dbReference type="ARBA" id="ARBA00001947"/>
    </source>
</evidence>
<comment type="similarity">
    <text evidence="4">Belongs to the peptidase M16 family. PreP subfamily.</text>
</comment>
<dbReference type="AlphaFoldDB" id="M3IRM4"/>
<dbReference type="Pfam" id="PF05193">
    <property type="entry name" value="Peptidase_M16_C"/>
    <property type="match status" value="1"/>
</dbReference>
<dbReference type="FunFam" id="3.30.830.10:FF:000013">
    <property type="entry name" value="Mitochondrial presequence protease"/>
    <property type="match status" value="1"/>
</dbReference>
<dbReference type="GO" id="GO:0016485">
    <property type="term" value="P:protein processing"/>
    <property type="evidence" value="ECO:0007669"/>
    <property type="project" value="TreeGrafter"/>
</dbReference>
<dbReference type="HOGENOM" id="CLU_009165_0_0_1"/>
<reference evidence="17 18" key="1">
    <citation type="submission" date="2013-02" db="EMBL/GenBank/DDBJ databases">
        <title>Genome sequence of Candida maltosa Xu316, a potential industrial strain for xylitol and ethanol production.</title>
        <authorList>
            <person name="Yu J."/>
            <person name="Wang Q."/>
            <person name="Geng X."/>
            <person name="Bao W."/>
            <person name="He P."/>
            <person name="Cai J."/>
        </authorList>
    </citation>
    <scope>NUCLEOTIDE SEQUENCE [LARGE SCALE GENOMIC DNA]</scope>
    <source>
        <strain evidence="18">Xu316</strain>
    </source>
</reference>
<dbReference type="SMART" id="SM01264">
    <property type="entry name" value="M16C_associated"/>
    <property type="match status" value="1"/>
</dbReference>
<dbReference type="OMA" id="NYLYYIR"/>
<evidence type="ECO:0000256" key="7">
    <source>
        <dbReference type="ARBA" id="ARBA00022670"/>
    </source>
</evidence>
<evidence type="ECO:0000256" key="3">
    <source>
        <dbReference type="ARBA" id="ARBA00004569"/>
    </source>
</evidence>
<keyword evidence="8" id="KW-0479">Metal-binding</keyword>
<dbReference type="Proteomes" id="UP000011777">
    <property type="component" value="Unassembled WGS sequence"/>
</dbReference>